<organism evidence="1 2">
    <name type="scientific">Streptomyces venezuelae</name>
    <dbReference type="NCBI Taxonomy" id="54571"/>
    <lineage>
        <taxon>Bacteria</taxon>
        <taxon>Bacillati</taxon>
        <taxon>Actinomycetota</taxon>
        <taxon>Actinomycetes</taxon>
        <taxon>Kitasatosporales</taxon>
        <taxon>Streptomycetaceae</taxon>
        <taxon>Streptomyces</taxon>
    </lineage>
</organism>
<protein>
    <recommendedName>
        <fullName evidence="3">Secreted protein</fullName>
    </recommendedName>
</protein>
<evidence type="ECO:0008006" key="3">
    <source>
        <dbReference type="Google" id="ProtNLM"/>
    </source>
</evidence>
<evidence type="ECO:0000313" key="1">
    <source>
        <dbReference type="EMBL" id="QES28474.1"/>
    </source>
</evidence>
<proteinExistence type="predicted"/>
<sequence>MVRSSQEGTAGGGLGTGEQLVTVGAVLLGALSTHATNYLMERSRNRHQLLTRWDDRKVEAYGAYVDAAKARVAHAVRLYEFREHGRHTEWSEQELRADLADAGRTWGSAFERVMLLGGDDAIEAGHDLNALIAEIDWQATGRITGTLAEWRDRNRAAFRAINDFHEAARRDLGIQGSVMGEKHPERDLLLPPVERT</sequence>
<name>A0A5P2BDI6_STRVZ</name>
<accession>A0A5P2BDI6</accession>
<gene>
    <name evidence="1" type="ORF">DEJ47_20365</name>
</gene>
<dbReference type="OrthoDB" id="3401121at2"/>
<dbReference type="AlphaFoldDB" id="A0A5P2BDI6"/>
<evidence type="ECO:0000313" key="2">
    <source>
        <dbReference type="Proteomes" id="UP000323046"/>
    </source>
</evidence>
<reference evidence="1 2" key="1">
    <citation type="submission" date="2018-05" db="EMBL/GenBank/DDBJ databases">
        <title>Streptomyces venezuelae.</title>
        <authorList>
            <person name="Kim W."/>
            <person name="Lee N."/>
            <person name="Cho B.-K."/>
        </authorList>
    </citation>
    <scope>NUCLEOTIDE SEQUENCE [LARGE SCALE GENOMIC DNA]</scope>
    <source>
        <strain evidence="1 2">ATCC 14583</strain>
    </source>
</reference>
<keyword evidence="2" id="KW-1185">Reference proteome</keyword>
<dbReference type="Proteomes" id="UP000323046">
    <property type="component" value="Chromosome"/>
</dbReference>
<dbReference type="EMBL" id="CP029193">
    <property type="protein sequence ID" value="QES28474.1"/>
    <property type="molecule type" value="Genomic_DNA"/>
</dbReference>